<dbReference type="NCBIfam" id="NF004189">
    <property type="entry name" value="PRK05644.1"/>
    <property type="match status" value="1"/>
</dbReference>
<dbReference type="GO" id="GO:0034335">
    <property type="term" value="F:DNA negative supercoiling activity"/>
    <property type="evidence" value="ECO:0007669"/>
    <property type="project" value="UniProtKB-ARBA"/>
</dbReference>
<dbReference type="PRINTS" id="PR01159">
    <property type="entry name" value="DNAGYRASEB"/>
</dbReference>
<keyword evidence="5" id="KW-0460">Magnesium</keyword>
<dbReference type="SUPFAM" id="SSF56719">
    <property type="entry name" value="Type II DNA topoisomerase"/>
    <property type="match status" value="1"/>
</dbReference>
<sequence>MPNNLYTAESIKKLKGLEAVRKRPGMYIGGADIHGLHHLVAEIVDNSIDEALAGYASEITVTLHSDLSVSVFDNGRGIPVEKVKGESKTAVELVFTELHAGGKFSSDSYKTSGGLHGVGSSVVNALSSKLEVIVSRNDKSYKTAFIQDSIVEKTHEIPLQFKRGTLVRFWPDYKFFKDARLNFSTIAERLKESSFLVSNLKITIIDEIKNHKEVYQSQKGLEEFLDFINGSKSVISKPVSYKETLKNIEVEFAFQYSDDYSSIILSFVNNVKTIDGGSHEAGIKSAFVKVINDYAFKEAFIKKQDLFDFEDIKEGLSLILSLKIPENLLEFVGQTKSKLGTAEARHIVEEIATKKLEIWFLDNKKEAKNIVNKIKNAYEIRLEERKRRQENRKSKNILKEKYILSDKLTPAMSKNPLEKELFLVEGNSAGGSAKSGRNRNFQAILPLRGKVINSEKSKMLEILENTEIATIINSIGAGFGKDFDSSKAQYNKIIIMTDADTDGAHIQILLLTFFYRFMRKLIEDGKIYIALAPLYKVTYKSKNQYYYAWDDSELKDILEKNAQSSYEIQRYKGLGEMNSDQLWETTMNPETRTLIKATISDAILAEKRVSTLMGDNVKIRKEWIDNNVNFSNDDDFLEQIN</sequence>
<evidence type="ECO:0000256" key="2">
    <source>
        <dbReference type="ARBA" id="ARBA00001946"/>
    </source>
</evidence>
<dbReference type="GO" id="GO:0003677">
    <property type="term" value="F:DNA binding"/>
    <property type="evidence" value="ECO:0007669"/>
    <property type="project" value="UniProtKB-KW"/>
</dbReference>
<gene>
    <name evidence="9" type="primary">parE</name>
</gene>
<dbReference type="Pfam" id="PF00204">
    <property type="entry name" value="DNA_gyraseB"/>
    <property type="match status" value="1"/>
</dbReference>
<keyword evidence="7 9" id="KW-0413">Isomerase</keyword>
<dbReference type="AlphaFoldDB" id="A0A385GII8"/>
<evidence type="ECO:0000256" key="3">
    <source>
        <dbReference type="ARBA" id="ARBA00012895"/>
    </source>
</evidence>
<dbReference type="PANTHER" id="PTHR45866">
    <property type="entry name" value="DNA GYRASE/TOPOISOMERASE SUBUNIT B"/>
    <property type="match status" value="1"/>
</dbReference>
<name>A0A385GII8_MYCSY</name>
<dbReference type="InterPro" id="IPR018522">
    <property type="entry name" value="TopoIIA_CS"/>
</dbReference>
<keyword evidence="4" id="KW-0479">Metal-binding</keyword>
<protein>
    <recommendedName>
        <fullName evidence="3">DNA topoisomerase (ATP-hydrolyzing)</fullName>
        <ecNumber evidence="3">5.6.2.2</ecNumber>
    </recommendedName>
</protein>
<evidence type="ECO:0000256" key="7">
    <source>
        <dbReference type="ARBA" id="ARBA00023235"/>
    </source>
</evidence>
<dbReference type="PROSITE" id="PS50880">
    <property type="entry name" value="TOPRIM"/>
    <property type="match status" value="1"/>
</dbReference>
<keyword evidence="6" id="KW-0238">DNA-binding</keyword>
<evidence type="ECO:0000256" key="4">
    <source>
        <dbReference type="ARBA" id="ARBA00022723"/>
    </source>
</evidence>
<comment type="cofactor">
    <cofactor evidence="2">
        <name>Mg(2+)</name>
        <dbReference type="ChEBI" id="CHEBI:18420"/>
    </cofactor>
</comment>
<dbReference type="Gene3D" id="3.40.50.670">
    <property type="match status" value="1"/>
</dbReference>
<accession>A0A385GII8</accession>
<comment type="catalytic activity">
    <reaction evidence="1">
        <text>ATP-dependent breakage, passage and rejoining of double-stranded DNA.</text>
        <dbReference type="EC" id="5.6.2.2"/>
    </reaction>
</comment>
<dbReference type="GO" id="GO:0006265">
    <property type="term" value="P:DNA topological change"/>
    <property type="evidence" value="ECO:0007669"/>
    <property type="project" value="InterPro"/>
</dbReference>
<dbReference type="GO" id="GO:0046872">
    <property type="term" value="F:metal ion binding"/>
    <property type="evidence" value="ECO:0007669"/>
    <property type="project" value="UniProtKB-KW"/>
</dbReference>
<dbReference type="InterPro" id="IPR002288">
    <property type="entry name" value="DNA_gyrase_B_C"/>
</dbReference>
<dbReference type="InterPro" id="IPR000565">
    <property type="entry name" value="Topo_IIA_B"/>
</dbReference>
<dbReference type="Gene3D" id="3.30.230.10">
    <property type="match status" value="1"/>
</dbReference>
<evidence type="ECO:0000313" key="9">
    <source>
        <dbReference type="EMBL" id="AXX39392.1"/>
    </source>
</evidence>
<dbReference type="Pfam" id="PF00986">
    <property type="entry name" value="DNA_gyraseB_C"/>
    <property type="match status" value="1"/>
</dbReference>
<proteinExistence type="predicted"/>
<dbReference type="InterPro" id="IPR006171">
    <property type="entry name" value="TOPRIM_dom"/>
</dbReference>
<dbReference type="PROSITE" id="PS00177">
    <property type="entry name" value="TOPOISOMERASE_II"/>
    <property type="match status" value="1"/>
</dbReference>
<dbReference type="CDD" id="cd00329">
    <property type="entry name" value="TopoII_MutL_Trans"/>
    <property type="match status" value="1"/>
</dbReference>
<dbReference type="SUPFAM" id="SSF55874">
    <property type="entry name" value="ATPase domain of HSP90 chaperone/DNA topoisomerase II/histidine kinase"/>
    <property type="match status" value="1"/>
</dbReference>
<dbReference type="Pfam" id="PF01751">
    <property type="entry name" value="Toprim"/>
    <property type="match status" value="1"/>
</dbReference>
<organism evidence="9">
    <name type="scientific">Mycoplasmopsis synoviae</name>
    <name type="common">Mycoplasma synoviae</name>
    <dbReference type="NCBI Taxonomy" id="2109"/>
    <lineage>
        <taxon>Bacteria</taxon>
        <taxon>Bacillati</taxon>
        <taxon>Mycoplasmatota</taxon>
        <taxon>Mycoplasmoidales</taxon>
        <taxon>Metamycoplasmataceae</taxon>
        <taxon>Mycoplasmopsis</taxon>
    </lineage>
</organism>
<dbReference type="InterPro" id="IPR003594">
    <property type="entry name" value="HATPase_dom"/>
</dbReference>
<feature type="domain" description="Toprim" evidence="8">
    <location>
        <begin position="419"/>
        <end position="533"/>
    </location>
</feature>
<dbReference type="InterPro" id="IPR036890">
    <property type="entry name" value="HATPase_C_sf"/>
</dbReference>
<dbReference type="InterPro" id="IPR013506">
    <property type="entry name" value="Topo_IIA_bsu_dom2"/>
</dbReference>
<evidence type="ECO:0000256" key="6">
    <source>
        <dbReference type="ARBA" id="ARBA00023125"/>
    </source>
</evidence>
<dbReference type="FunFam" id="3.30.565.10:FF:000002">
    <property type="entry name" value="DNA gyrase subunit B"/>
    <property type="match status" value="1"/>
</dbReference>
<dbReference type="InterPro" id="IPR013759">
    <property type="entry name" value="Topo_IIA_B_C"/>
</dbReference>
<dbReference type="InterPro" id="IPR020568">
    <property type="entry name" value="Ribosomal_Su5_D2-typ_SF"/>
</dbReference>
<evidence type="ECO:0000256" key="5">
    <source>
        <dbReference type="ARBA" id="ARBA00022842"/>
    </source>
</evidence>
<dbReference type="Pfam" id="PF02518">
    <property type="entry name" value="HATPase_c"/>
    <property type="match status" value="1"/>
</dbReference>
<dbReference type="SMART" id="SM00387">
    <property type="entry name" value="HATPase_c"/>
    <property type="match status" value="1"/>
</dbReference>
<dbReference type="EC" id="5.6.2.2" evidence="3"/>
<evidence type="ECO:0000256" key="1">
    <source>
        <dbReference type="ARBA" id="ARBA00000185"/>
    </source>
</evidence>
<reference evidence="9" key="1">
    <citation type="submission" date="2018-06" db="EMBL/GenBank/DDBJ databases">
        <title>Multidrug resistance has emerged in non-pathogenic Mycoplasma species isolated from South African poultry.</title>
        <authorList>
            <person name="Beylefeld A."/>
        </authorList>
    </citation>
    <scope>NUCLEOTIDE SEQUENCE</scope>
    <source>
        <strain evidence="9">B2214-07</strain>
    </source>
</reference>
<dbReference type="GO" id="GO:0005524">
    <property type="term" value="F:ATP binding"/>
    <property type="evidence" value="ECO:0007669"/>
    <property type="project" value="InterPro"/>
</dbReference>
<evidence type="ECO:0000259" key="8">
    <source>
        <dbReference type="PROSITE" id="PS50880"/>
    </source>
</evidence>
<dbReference type="SUPFAM" id="SSF54211">
    <property type="entry name" value="Ribosomal protein S5 domain 2-like"/>
    <property type="match status" value="1"/>
</dbReference>
<dbReference type="InterPro" id="IPR013760">
    <property type="entry name" value="Topo_IIA-like_dom_sf"/>
</dbReference>
<dbReference type="PRINTS" id="PR00418">
    <property type="entry name" value="TPI2FAMILY"/>
</dbReference>
<dbReference type="Gene3D" id="3.30.565.10">
    <property type="entry name" value="Histidine kinase-like ATPase, C-terminal domain"/>
    <property type="match status" value="1"/>
</dbReference>
<dbReference type="InterPro" id="IPR014721">
    <property type="entry name" value="Ribsml_uS5_D2-typ_fold_subgr"/>
</dbReference>
<dbReference type="CDD" id="cd16928">
    <property type="entry name" value="HATPase_GyrB-like"/>
    <property type="match status" value="1"/>
</dbReference>
<dbReference type="EMBL" id="MH548800">
    <property type="protein sequence ID" value="AXX39392.1"/>
    <property type="molecule type" value="Genomic_DNA"/>
</dbReference>
<dbReference type="InterPro" id="IPR001241">
    <property type="entry name" value="Topo_IIA"/>
</dbReference>
<dbReference type="PANTHER" id="PTHR45866:SF12">
    <property type="entry name" value="DNA TOPOISOMERASE 4 SUBUNIT B"/>
    <property type="match status" value="1"/>
</dbReference>
<dbReference type="SMART" id="SM00433">
    <property type="entry name" value="TOP2c"/>
    <property type="match status" value="1"/>
</dbReference>